<evidence type="ECO:0000256" key="2">
    <source>
        <dbReference type="ARBA" id="ARBA00022785"/>
    </source>
</evidence>
<dbReference type="UniPathway" id="UPA00392"/>
<protein>
    <recommendedName>
        <fullName evidence="5">NADPH-dependent 7-cyano-7-deazaguanine reductase</fullName>
        <ecNumber evidence="5">1.7.1.13</ecNumber>
    </recommendedName>
    <alternativeName>
        <fullName evidence="5">7-cyano-7-carbaguanine reductase</fullName>
    </alternativeName>
    <alternativeName>
        <fullName evidence="5">NADPH-dependent nitrile oxidoreductase</fullName>
    </alternativeName>
    <alternativeName>
        <fullName evidence="5">PreQ(0) reductase</fullName>
    </alternativeName>
</protein>
<feature type="binding site" evidence="5">
    <location>
        <begin position="97"/>
        <end position="98"/>
    </location>
    <ligand>
        <name>substrate</name>
    </ligand>
</feature>
<dbReference type="GO" id="GO:0033739">
    <property type="term" value="F:preQ1 synthase activity"/>
    <property type="evidence" value="ECO:0007669"/>
    <property type="project" value="UniProtKB-UniRule"/>
</dbReference>
<dbReference type="EMBL" id="CZCS02000235">
    <property type="protein sequence ID" value="VXD24866.1"/>
    <property type="molecule type" value="Genomic_DNA"/>
</dbReference>
<dbReference type="InterPro" id="IPR043133">
    <property type="entry name" value="GTP-CH-I_C/QueF"/>
</dbReference>
<dbReference type="PANTHER" id="PTHR34354">
    <property type="entry name" value="NADPH-DEPENDENT 7-CYANO-7-DEAZAGUANINE REDUCTASE"/>
    <property type="match status" value="1"/>
</dbReference>
<comment type="pathway">
    <text evidence="5">tRNA modification; tRNA-queuosine biosynthesis.</text>
</comment>
<dbReference type="NCBIfam" id="TIGR03139">
    <property type="entry name" value="QueF-II"/>
    <property type="match status" value="1"/>
</dbReference>
<dbReference type="Pfam" id="PF14489">
    <property type="entry name" value="QueF"/>
    <property type="match status" value="1"/>
</dbReference>
<proteinExistence type="inferred from homology"/>
<reference evidence="6" key="1">
    <citation type="submission" date="2019-10" db="EMBL/GenBank/DDBJ databases">
        <authorList>
            <consortium name="Genoscope - CEA"/>
            <person name="William W."/>
        </authorList>
    </citation>
    <scope>NUCLEOTIDE SEQUENCE [LARGE SCALE GENOMIC DNA]</scope>
    <source>
        <strain evidence="6">BBR_PRJEB10994</strain>
    </source>
</reference>
<keyword evidence="1 5" id="KW-0963">Cytoplasm</keyword>
<dbReference type="Gene3D" id="3.30.1130.10">
    <property type="match status" value="1"/>
</dbReference>
<comment type="similarity">
    <text evidence="5">Belongs to the GTP cyclohydrolase I family. QueF type 1 subfamily.</text>
</comment>
<comment type="catalytic activity">
    <reaction evidence="5">
        <text>7-aminomethyl-7-carbaguanine + 2 NADP(+) = 7-cyano-7-carbaguanine + 2 NADPH + 3 H(+)</text>
        <dbReference type="Rhea" id="RHEA:13409"/>
        <dbReference type="ChEBI" id="CHEBI:15378"/>
        <dbReference type="ChEBI" id="CHEBI:45075"/>
        <dbReference type="ChEBI" id="CHEBI:57783"/>
        <dbReference type="ChEBI" id="CHEBI:58349"/>
        <dbReference type="ChEBI" id="CHEBI:58703"/>
        <dbReference type="EC" id="1.7.1.13"/>
    </reaction>
</comment>
<dbReference type="GO" id="GO:0005737">
    <property type="term" value="C:cytoplasm"/>
    <property type="evidence" value="ECO:0007669"/>
    <property type="project" value="UniProtKB-SubCell"/>
</dbReference>
<dbReference type="InterPro" id="IPR050084">
    <property type="entry name" value="NADPH_dep_7-cyano-7-deazaG_red"/>
</dbReference>
<organism evidence="6 7">
    <name type="scientific">Planktothrix paucivesiculata PCC 9631</name>
    <dbReference type="NCBI Taxonomy" id="671071"/>
    <lineage>
        <taxon>Bacteria</taxon>
        <taxon>Bacillati</taxon>
        <taxon>Cyanobacteriota</taxon>
        <taxon>Cyanophyceae</taxon>
        <taxon>Oscillatoriophycideae</taxon>
        <taxon>Oscillatoriales</taxon>
        <taxon>Microcoleaceae</taxon>
        <taxon>Planktothrix</taxon>
    </lineage>
</organism>
<name>A0A7Z9E4V2_9CYAN</name>
<feature type="active site" description="Thioimide intermediate" evidence="5">
    <location>
        <position position="56"/>
    </location>
</feature>
<feature type="active site" description="Proton donor" evidence="5">
    <location>
        <position position="63"/>
    </location>
</feature>
<comment type="caution">
    <text evidence="6">The sequence shown here is derived from an EMBL/GenBank/DDBJ whole genome shotgun (WGS) entry which is preliminary data.</text>
</comment>
<dbReference type="GO" id="GO:0008616">
    <property type="term" value="P:tRNA queuosine(34) biosynthetic process"/>
    <property type="evidence" value="ECO:0007669"/>
    <property type="project" value="UniProtKB-UniRule"/>
</dbReference>
<evidence type="ECO:0000313" key="7">
    <source>
        <dbReference type="Proteomes" id="UP000182190"/>
    </source>
</evidence>
<dbReference type="SUPFAM" id="SSF55620">
    <property type="entry name" value="Tetrahydrobiopterin biosynthesis enzymes-like"/>
    <property type="match status" value="1"/>
</dbReference>
<evidence type="ECO:0000313" key="6">
    <source>
        <dbReference type="EMBL" id="VXD24866.1"/>
    </source>
</evidence>
<dbReference type="RefSeq" id="WP_083622180.1">
    <property type="nucleotide sequence ID" value="NZ_LR735020.1"/>
</dbReference>
<evidence type="ECO:0000256" key="5">
    <source>
        <dbReference type="HAMAP-Rule" id="MF_00818"/>
    </source>
</evidence>
<dbReference type="PIRSF" id="PIRSF027377">
    <property type="entry name" value="Nitrile_oxidored_QueF"/>
    <property type="match status" value="1"/>
</dbReference>
<gene>
    <name evidence="5 6" type="primary">queF</name>
    <name evidence="6" type="ORF">PL9631_900007</name>
</gene>
<sequence>MSHSYTEPTEVPTASPEALKYGEREIEEGQLITFPNPRIGRRYQVEITLPEFTCKCPFSGYPDFATIYLTYVPDQRVVELKSIKLYINSYRDRYISHEESINQILDDFVAAADPLEVRIKGDFNPRGNVHTVVEVAHQKPNPKL</sequence>
<keyword evidence="2 5" id="KW-0671">Queuosine biosynthesis</keyword>
<evidence type="ECO:0000256" key="1">
    <source>
        <dbReference type="ARBA" id="ARBA00022490"/>
    </source>
</evidence>
<comment type="function">
    <text evidence="5">Catalyzes the NADPH-dependent reduction of 7-cyano-7-deazaguanine (preQ0) to 7-aminomethyl-7-deazaguanine (preQ1).</text>
</comment>
<dbReference type="OrthoDB" id="9795077at2"/>
<feature type="binding site" evidence="5">
    <location>
        <begin position="78"/>
        <end position="80"/>
    </location>
    <ligand>
        <name>substrate</name>
    </ligand>
</feature>
<dbReference type="Proteomes" id="UP000182190">
    <property type="component" value="Unassembled WGS sequence"/>
</dbReference>
<keyword evidence="7" id="KW-1185">Reference proteome</keyword>
<dbReference type="InterPro" id="IPR016856">
    <property type="entry name" value="QueF_type1"/>
</dbReference>
<accession>A0A7Z9E4V2</accession>
<evidence type="ECO:0000256" key="3">
    <source>
        <dbReference type="ARBA" id="ARBA00022857"/>
    </source>
</evidence>
<dbReference type="AlphaFoldDB" id="A0A7Z9E4V2"/>
<comment type="subcellular location">
    <subcellularLocation>
        <location evidence="5">Cytoplasm</location>
    </subcellularLocation>
</comment>
<keyword evidence="3 5" id="KW-0521">NADP</keyword>
<keyword evidence="4 5" id="KW-0560">Oxidoreductase</keyword>
<dbReference type="HAMAP" id="MF_00818">
    <property type="entry name" value="QueF_type1"/>
    <property type="match status" value="1"/>
</dbReference>
<dbReference type="EC" id="1.7.1.13" evidence="5"/>
<evidence type="ECO:0000256" key="4">
    <source>
        <dbReference type="ARBA" id="ARBA00023002"/>
    </source>
</evidence>
<dbReference type="PANTHER" id="PTHR34354:SF1">
    <property type="entry name" value="NADPH-DEPENDENT 7-CYANO-7-DEAZAGUANINE REDUCTASE"/>
    <property type="match status" value="1"/>
</dbReference>
<dbReference type="InterPro" id="IPR029500">
    <property type="entry name" value="QueF"/>
</dbReference>